<evidence type="ECO:0000313" key="2">
    <source>
        <dbReference type="EMBL" id="SLJ93058.1"/>
    </source>
</evidence>
<dbReference type="RefSeq" id="WP_054946422.1">
    <property type="nucleotide sequence ID" value="NZ_FVZE01000002.1"/>
</dbReference>
<sequence length="328" mass="36474">MRRSIALPFLILLAGVTWLRSPTTPRPPDMTFDYVALTPRPGADPQFHLGPFRLEGAWHMASRSRGFGGYSTLLAMPGGQLLALSDSGGYLRFTLPGRRPGALASGNLNISRWNDKADRDVESATRDPRSGTIWLGMEGSNSVVRLGPGLNVETKIRPGAIRHWGVNSGPEAMTRLADGRFVLLREAFKGWLEDRKHDAVVFEGDPTTRPKSWHFTFDGPKGFSPTDMTQLPDGRLLILMRRLVWPMPQRFAGRIAIADPAEIRPGATWRAKEVARIATSLPVDNFEGLAVVPQGKDRLTVWLISDDNFSDFQRTLLWKLSVDPRDLP</sequence>
<organism evidence="2 3">
    <name type="scientific">Novosphingobium mathurense</name>
    <dbReference type="NCBI Taxonomy" id="428990"/>
    <lineage>
        <taxon>Bacteria</taxon>
        <taxon>Pseudomonadati</taxon>
        <taxon>Pseudomonadota</taxon>
        <taxon>Alphaproteobacteria</taxon>
        <taxon>Sphingomonadales</taxon>
        <taxon>Sphingomonadaceae</taxon>
        <taxon>Novosphingobium</taxon>
    </lineage>
</organism>
<dbReference type="STRING" id="428990.SAMN06295987_10246"/>
<reference evidence="3" key="1">
    <citation type="submission" date="2017-02" db="EMBL/GenBank/DDBJ databases">
        <authorList>
            <person name="Varghese N."/>
            <person name="Submissions S."/>
        </authorList>
    </citation>
    <scope>NUCLEOTIDE SEQUENCE [LARGE SCALE GENOMIC DNA]</scope>
    <source>
        <strain evidence="3">SM117</strain>
    </source>
</reference>
<proteinExistence type="predicted"/>
<dbReference type="AlphaFoldDB" id="A0A1U6HBB1"/>
<gene>
    <name evidence="2" type="ORF">SAMN06295987_10246</name>
</gene>
<dbReference type="SUPFAM" id="SSF63829">
    <property type="entry name" value="Calcium-dependent phosphotriesterase"/>
    <property type="match status" value="1"/>
</dbReference>
<dbReference type="PIRSF" id="PIRSF031900">
    <property type="entry name" value="UCP031900"/>
    <property type="match status" value="1"/>
</dbReference>
<evidence type="ECO:0000259" key="1">
    <source>
        <dbReference type="Pfam" id="PF13449"/>
    </source>
</evidence>
<keyword evidence="3" id="KW-1185">Reference proteome</keyword>
<protein>
    <recommendedName>
        <fullName evidence="1">Phytase-like domain-containing protein</fullName>
    </recommendedName>
</protein>
<name>A0A1U6HBB1_9SPHN</name>
<accession>A0A1U6HBB1</accession>
<dbReference type="InterPro" id="IPR027372">
    <property type="entry name" value="Phytase-like_dom"/>
</dbReference>
<dbReference type="InterPro" id="IPR014567">
    <property type="entry name" value="UCP031900"/>
</dbReference>
<dbReference type="Pfam" id="PF13449">
    <property type="entry name" value="Phytase-like"/>
    <property type="match status" value="1"/>
</dbReference>
<feature type="domain" description="Phytase-like" evidence="1">
    <location>
        <begin position="66"/>
        <end position="309"/>
    </location>
</feature>
<evidence type="ECO:0000313" key="3">
    <source>
        <dbReference type="Proteomes" id="UP000190989"/>
    </source>
</evidence>
<dbReference type="EMBL" id="FVZE01000002">
    <property type="protein sequence ID" value="SLJ93058.1"/>
    <property type="molecule type" value="Genomic_DNA"/>
</dbReference>
<dbReference type="Proteomes" id="UP000190989">
    <property type="component" value="Unassembled WGS sequence"/>
</dbReference>